<dbReference type="EMBL" id="JAUEMJ010000013">
    <property type="protein sequence ID" value="MDN3243414.1"/>
    <property type="molecule type" value="Genomic_DNA"/>
</dbReference>
<protein>
    <submittedName>
        <fullName evidence="1">Uncharacterized protein</fullName>
    </submittedName>
</protein>
<gene>
    <name evidence="1" type="ORF">QWI33_27115</name>
</gene>
<dbReference type="RefSeq" id="WP_289959816.1">
    <property type="nucleotide sequence ID" value="NZ_JAUEMJ010000013.1"/>
</dbReference>
<evidence type="ECO:0000313" key="2">
    <source>
        <dbReference type="Proteomes" id="UP001171902"/>
    </source>
</evidence>
<accession>A0ABT7YXN4</accession>
<keyword evidence="2" id="KW-1185">Reference proteome</keyword>
<sequence>MLLQLLDDPRRLLKLVPEGFHKTFHRPFFKRLLVYVDDATGEPKVGADEIRSPFVPLLPEQRGHWGPKPRTPGRLSRPGVRIMLILQCLLSLR</sequence>
<name>A0ABT7YXN4_9ACTN</name>
<evidence type="ECO:0000313" key="1">
    <source>
        <dbReference type="EMBL" id="MDN3243414.1"/>
    </source>
</evidence>
<proteinExistence type="predicted"/>
<dbReference type="Proteomes" id="UP001171902">
    <property type="component" value="Unassembled WGS sequence"/>
</dbReference>
<reference evidence="1" key="1">
    <citation type="submission" date="2023-06" db="EMBL/GenBank/DDBJ databases">
        <title>Gycomyces niveus sp.nov., a novel actinomycete isolated from soil in Shouguang.</title>
        <authorList>
            <person name="Yang X."/>
            <person name="Zhao J."/>
        </authorList>
    </citation>
    <scope>NUCLEOTIDE SEQUENCE</scope>
    <source>
        <strain evidence="1">NEAU C2</strain>
    </source>
</reference>
<organism evidence="1 2">
    <name type="scientific">Glycomyces tritici</name>
    <dbReference type="NCBI Taxonomy" id="2665176"/>
    <lineage>
        <taxon>Bacteria</taxon>
        <taxon>Bacillati</taxon>
        <taxon>Actinomycetota</taxon>
        <taxon>Actinomycetes</taxon>
        <taxon>Glycomycetales</taxon>
        <taxon>Glycomycetaceae</taxon>
        <taxon>Glycomyces</taxon>
    </lineage>
</organism>
<comment type="caution">
    <text evidence="1">The sequence shown here is derived from an EMBL/GenBank/DDBJ whole genome shotgun (WGS) entry which is preliminary data.</text>
</comment>